<organism evidence="2">
    <name type="scientific">bioreactor metagenome</name>
    <dbReference type="NCBI Taxonomy" id="1076179"/>
    <lineage>
        <taxon>unclassified sequences</taxon>
        <taxon>metagenomes</taxon>
        <taxon>ecological metagenomes</taxon>
    </lineage>
</organism>
<dbReference type="AlphaFoldDB" id="A0A645BDD3"/>
<gene>
    <name evidence="2" type="ORF">SDC9_110379</name>
</gene>
<name>A0A645BDD3_9ZZZZ</name>
<comment type="caution">
    <text evidence="2">The sequence shown here is derived from an EMBL/GenBank/DDBJ whole genome shotgun (WGS) entry which is preliminary data.</text>
</comment>
<dbReference type="Pfam" id="PF03235">
    <property type="entry name" value="GmrSD_N"/>
    <property type="match status" value="1"/>
</dbReference>
<dbReference type="EMBL" id="VSSQ01019448">
    <property type="protein sequence ID" value="MPM63499.1"/>
    <property type="molecule type" value="Genomic_DNA"/>
</dbReference>
<sequence>MTEELLDIDYGEFSSDNEELSLDDDKLVNDVVKTKNSLSTDRMDMSFGEIMNMYERNEIIIDPEFQRLFRWSIEQQTRFIESILLGIPIPPIFVAEDKNGRWELVDGLQRISTVLSFFGILKTLPDKNKWAFSKGELIESLENYDCDKIPLKINLNIKRAICRIEIVKWNSAMDMRYEHFNRLNTGGSPLTEQEIRNCIFRGTSSNFNNFLTKMASDDTFIRLIQPTKRQEEQKYLEELVLRFVSLMNNEWESSINWENTGDKLSTYMTLFMKRTTRDLNFNFGYYETLFQRMLRLLEPLGYEIFRASNGVFSTSYYDGITIGIASNIDYYEKVESSIIKQKINELVNSPTFIKNIGAGSSTKNRVINRIKIALDIFNVE</sequence>
<dbReference type="PANTHER" id="PTHR39639:SF1">
    <property type="entry name" value="DUF262 DOMAIN-CONTAINING PROTEIN"/>
    <property type="match status" value="1"/>
</dbReference>
<evidence type="ECO:0000313" key="2">
    <source>
        <dbReference type="EMBL" id="MPM63499.1"/>
    </source>
</evidence>
<proteinExistence type="predicted"/>
<dbReference type="InterPro" id="IPR004919">
    <property type="entry name" value="GmrSD_N"/>
</dbReference>
<reference evidence="2" key="1">
    <citation type="submission" date="2019-08" db="EMBL/GenBank/DDBJ databases">
        <authorList>
            <person name="Kucharzyk K."/>
            <person name="Murdoch R.W."/>
            <person name="Higgins S."/>
            <person name="Loffler F."/>
        </authorList>
    </citation>
    <scope>NUCLEOTIDE SEQUENCE</scope>
</reference>
<feature type="domain" description="GmrSD restriction endonucleases N-terminal" evidence="1">
    <location>
        <begin position="49"/>
        <end position="200"/>
    </location>
</feature>
<protein>
    <recommendedName>
        <fullName evidence="1">GmrSD restriction endonucleases N-terminal domain-containing protein</fullName>
    </recommendedName>
</protein>
<accession>A0A645BDD3</accession>
<evidence type="ECO:0000259" key="1">
    <source>
        <dbReference type="Pfam" id="PF03235"/>
    </source>
</evidence>
<dbReference type="PANTHER" id="PTHR39639">
    <property type="entry name" value="CHROMOSOME 16, WHOLE GENOME SHOTGUN SEQUENCE"/>
    <property type="match status" value="1"/>
</dbReference>